<dbReference type="SUPFAM" id="SSF53850">
    <property type="entry name" value="Periplasmic binding protein-like II"/>
    <property type="match status" value="1"/>
</dbReference>
<organism evidence="3">
    <name type="scientific">Archaeoglobus fulgidus</name>
    <dbReference type="NCBI Taxonomy" id="2234"/>
    <lineage>
        <taxon>Archaea</taxon>
        <taxon>Methanobacteriati</taxon>
        <taxon>Methanobacteriota</taxon>
        <taxon>Archaeoglobi</taxon>
        <taxon>Archaeoglobales</taxon>
        <taxon>Archaeoglobaceae</taxon>
        <taxon>Archaeoglobus</taxon>
    </lineage>
</organism>
<reference evidence="3" key="1">
    <citation type="journal article" date="2020" name="mSystems">
        <title>Genome- and Community-Level Interaction Insights into Carbon Utilization and Element Cycling Functions of Hydrothermarchaeota in Hydrothermal Sediment.</title>
        <authorList>
            <person name="Zhou Z."/>
            <person name="Liu Y."/>
            <person name="Xu W."/>
            <person name="Pan J."/>
            <person name="Luo Z.H."/>
            <person name="Li M."/>
        </authorList>
    </citation>
    <scope>NUCLEOTIDE SEQUENCE [LARGE SCALE GENOMIC DNA]</scope>
    <source>
        <strain evidence="3">SpSt-587</strain>
    </source>
</reference>
<evidence type="ECO:0000313" key="3">
    <source>
        <dbReference type="EMBL" id="HGT82359.1"/>
    </source>
</evidence>
<comment type="caution">
    <text evidence="3">The sequence shown here is derived from an EMBL/GenBank/DDBJ whole genome shotgun (WGS) entry which is preliminary data.</text>
</comment>
<evidence type="ECO:0000259" key="2">
    <source>
        <dbReference type="Pfam" id="PF00497"/>
    </source>
</evidence>
<feature type="domain" description="Solute-binding protein family 3/N-terminal" evidence="2">
    <location>
        <begin position="2"/>
        <end position="158"/>
    </location>
</feature>
<dbReference type="SUPFAM" id="SSF55785">
    <property type="entry name" value="PYP-like sensor domain (PAS domain)"/>
    <property type="match status" value="1"/>
</dbReference>
<proteinExistence type="predicted"/>
<gene>
    <name evidence="3" type="ORF">ENT52_01315</name>
</gene>
<sequence length="255" mass="29043">MMTAIAYSEERARIFSFTNETVISNWGVIVSKQRYDSILELHNLKVAGVSRDIYTESFKKISRDFELNCEILEIEGDYKQVLEAVRSGYADVGVVSRIYGSLYAKDYGLETTNIIFSPISLKFASKNRELLSIIDKHLAEMKADSNSAYYRSLDKWFGVKAEVLPTWSYHLIALGGIIATVLFIGNVILGREVKKRSEKIAENERFLKTIFNTIQDGISVLNDKMEIIAVNNTMEKWYAKSMPLLGKKCYEAYHG</sequence>
<dbReference type="AlphaFoldDB" id="A0A7J3M0P5"/>
<dbReference type="InterPro" id="IPR035965">
    <property type="entry name" value="PAS-like_dom_sf"/>
</dbReference>
<dbReference type="InterPro" id="IPR001638">
    <property type="entry name" value="Solute-binding_3/MltF_N"/>
</dbReference>
<keyword evidence="1" id="KW-1133">Transmembrane helix</keyword>
<feature type="transmembrane region" description="Helical" evidence="1">
    <location>
        <begin position="167"/>
        <end position="189"/>
    </location>
</feature>
<dbReference type="EMBL" id="DSYZ01000029">
    <property type="protein sequence ID" value="HGT82359.1"/>
    <property type="molecule type" value="Genomic_DNA"/>
</dbReference>
<dbReference type="Gene3D" id="3.30.450.20">
    <property type="entry name" value="PAS domain"/>
    <property type="match status" value="1"/>
</dbReference>
<protein>
    <submittedName>
        <fullName evidence="3">Transporter substrate-binding domain-containing protein</fullName>
    </submittedName>
</protein>
<accession>A0A7J3M0P5</accession>
<dbReference type="Gene3D" id="3.40.190.10">
    <property type="entry name" value="Periplasmic binding protein-like II"/>
    <property type="match status" value="2"/>
</dbReference>
<dbReference type="Pfam" id="PF00497">
    <property type="entry name" value="SBP_bac_3"/>
    <property type="match status" value="1"/>
</dbReference>
<keyword evidence="1" id="KW-0472">Membrane</keyword>
<name>A0A7J3M0P5_ARCFL</name>
<evidence type="ECO:0000256" key="1">
    <source>
        <dbReference type="SAM" id="Phobius"/>
    </source>
</evidence>
<keyword evidence="1" id="KW-0812">Transmembrane</keyword>